<dbReference type="EMBL" id="BAABAT010000004">
    <property type="protein sequence ID" value="GAA4247640.1"/>
    <property type="molecule type" value="Genomic_DNA"/>
</dbReference>
<keyword evidence="2" id="KW-0472">Membrane</keyword>
<dbReference type="Proteomes" id="UP001500620">
    <property type="component" value="Unassembled WGS sequence"/>
</dbReference>
<evidence type="ECO:0000313" key="4">
    <source>
        <dbReference type="Proteomes" id="UP001500620"/>
    </source>
</evidence>
<feature type="transmembrane region" description="Helical" evidence="2">
    <location>
        <begin position="72"/>
        <end position="92"/>
    </location>
</feature>
<keyword evidence="2" id="KW-1133">Transmembrane helix</keyword>
<evidence type="ECO:0000256" key="2">
    <source>
        <dbReference type="SAM" id="Phobius"/>
    </source>
</evidence>
<accession>A0ABP8D5D5</accession>
<feature type="transmembrane region" description="Helical" evidence="2">
    <location>
        <begin position="164"/>
        <end position="183"/>
    </location>
</feature>
<proteinExistence type="predicted"/>
<protein>
    <submittedName>
        <fullName evidence="3">Uncharacterized protein</fullName>
    </submittedName>
</protein>
<feature type="transmembrane region" description="Helical" evidence="2">
    <location>
        <begin position="104"/>
        <end position="125"/>
    </location>
</feature>
<gene>
    <name evidence="3" type="ORF">GCM10022255_024340</name>
</gene>
<sequence>MADGLVADGSVADGSAGSGGSQGFVAAEGVDRSDLSGALPDGGPLRPEGSMAVGGETGRQQMSPEVEKQVDILIVVTGLIVGTLLAAVLALIEAFYSPLRIGGVRVPVSLVMALVTNPLLVWFVISTTRRRLAALLPAAVWCVIWFVAAGRTSEGDLVITQNNWVGLLTLFAGPLAFAVGIYISTLRQRVAASHNGPAAGPPTASRPTR</sequence>
<comment type="caution">
    <text evidence="3">The sequence shown here is derived from an EMBL/GenBank/DDBJ whole genome shotgun (WGS) entry which is preliminary data.</text>
</comment>
<keyword evidence="2" id="KW-0812">Transmembrane</keyword>
<reference evidence="4" key="1">
    <citation type="journal article" date="2019" name="Int. J. Syst. Evol. Microbiol.">
        <title>The Global Catalogue of Microorganisms (GCM) 10K type strain sequencing project: providing services to taxonomists for standard genome sequencing and annotation.</title>
        <authorList>
            <consortium name="The Broad Institute Genomics Platform"/>
            <consortium name="The Broad Institute Genome Sequencing Center for Infectious Disease"/>
            <person name="Wu L."/>
            <person name="Ma J."/>
        </authorList>
    </citation>
    <scope>NUCLEOTIDE SEQUENCE [LARGE SCALE GENOMIC DNA]</scope>
    <source>
        <strain evidence="4">JCM 17441</strain>
    </source>
</reference>
<name>A0ABP8D5D5_9ACTN</name>
<feature type="compositionally biased region" description="Low complexity" evidence="1">
    <location>
        <begin position="1"/>
        <end position="15"/>
    </location>
</feature>
<keyword evidence="4" id="KW-1185">Reference proteome</keyword>
<feature type="region of interest" description="Disordered" evidence="1">
    <location>
        <begin position="1"/>
        <end position="20"/>
    </location>
</feature>
<evidence type="ECO:0000313" key="3">
    <source>
        <dbReference type="EMBL" id="GAA4247640.1"/>
    </source>
</evidence>
<feature type="region of interest" description="Disordered" evidence="1">
    <location>
        <begin position="36"/>
        <end position="63"/>
    </location>
</feature>
<organism evidence="3 4">
    <name type="scientific">Dactylosporangium darangshiense</name>
    <dbReference type="NCBI Taxonomy" id="579108"/>
    <lineage>
        <taxon>Bacteria</taxon>
        <taxon>Bacillati</taxon>
        <taxon>Actinomycetota</taxon>
        <taxon>Actinomycetes</taxon>
        <taxon>Micromonosporales</taxon>
        <taxon>Micromonosporaceae</taxon>
        <taxon>Dactylosporangium</taxon>
    </lineage>
</organism>
<feature type="transmembrane region" description="Helical" evidence="2">
    <location>
        <begin position="132"/>
        <end position="152"/>
    </location>
</feature>
<evidence type="ECO:0000256" key="1">
    <source>
        <dbReference type="SAM" id="MobiDB-lite"/>
    </source>
</evidence>